<name>F0SE25_PSESL</name>
<dbReference type="PROSITE" id="PS51257">
    <property type="entry name" value="PROKAR_LIPOPROTEIN"/>
    <property type="match status" value="1"/>
</dbReference>
<keyword evidence="1" id="KW-0732">Signal</keyword>
<proteinExistence type="predicted"/>
<evidence type="ECO:0000259" key="2">
    <source>
        <dbReference type="Pfam" id="PF18942"/>
    </source>
</evidence>
<feature type="signal peptide" evidence="1">
    <location>
        <begin position="1"/>
        <end position="20"/>
    </location>
</feature>
<dbReference type="HOGENOM" id="CLU_537355_0_0_10"/>
<protein>
    <recommendedName>
        <fullName evidence="2">DUF5689 domain-containing protein</fullName>
    </recommendedName>
</protein>
<dbReference type="RefSeq" id="WP_013633436.1">
    <property type="nucleotide sequence ID" value="NC_015177.1"/>
</dbReference>
<dbReference type="STRING" id="762903.Pedsa_2403"/>
<feature type="domain" description="DUF5689" evidence="2">
    <location>
        <begin position="36"/>
        <end position="227"/>
    </location>
</feature>
<dbReference type="EMBL" id="CP002545">
    <property type="protein sequence ID" value="ADY52951.1"/>
    <property type="molecule type" value="Genomic_DNA"/>
</dbReference>
<dbReference type="Proteomes" id="UP000000310">
    <property type="component" value="Chromosome"/>
</dbReference>
<accession>F0SE25</accession>
<dbReference type="KEGG" id="psn:Pedsa_2403"/>
<keyword evidence="4" id="KW-1185">Reference proteome</keyword>
<evidence type="ECO:0000313" key="4">
    <source>
        <dbReference type="Proteomes" id="UP000000310"/>
    </source>
</evidence>
<feature type="chain" id="PRO_5003258410" description="DUF5689 domain-containing protein" evidence="1">
    <location>
        <begin position="21"/>
        <end position="533"/>
    </location>
</feature>
<organism evidence="3 4">
    <name type="scientific">Pseudopedobacter saltans (strain ATCC 51119 / DSM 12145 / JCM 21818 / CCUG 39354 / LMG 10337 / NBRC 100064 / NCIMB 13643)</name>
    <name type="common">Pedobacter saltans</name>
    <dbReference type="NCBI Taxonomy" id="762903"/>
    <lineage>
        <taxon>Bacteria</taxon>
        <taxon>Pseudomonadati</taxon>
        <taxon>Bacteroidota</taxon>
        <taxon>Sphingobacteriia</taxon>
        <taxon>Sphingobacteriales</taxon>
        <taxon>Sphingobacteriaceae</taxon>
        <taxon>Pseudopedobacter</taxon>
    </lineage>
</organism>
<reference evidence="3 4" key="1">
    <citation type="journal article" date="2011" name="Stand. Genomic Sci.">
        <title>Complete genome sequence of the gliding, heparinolytic Pedobacter saltans type strain (113).</title>
        <authorList>
            <person name="Liolios K."/>
            <person name="Sikorski J."/>
            <person name="Lu M."/>
            <person name="Nolan M."/>
            <person name="Lapidus A."/>
            <person name="Lucas S."/>
            <person name="Hammon N."/>
            <person name="Deshpande S."/>
            <person name="Cheng J.F."/>
            <person name="Tapia R."/>
            <person name="Han C."/>
            <person name="Goodwin L."/>
            <person name="Pitluck S."/>
            <person name="Huntemann M."/>
            <person name="Ivanova N."/>
            <person name="Pagani I."/>
            <person name="Mavromatis K."/>
            <person name="Ovchinikova G."/>
            <person name="Pati A."/>
            <person name="Chen A."/>
            <person name="Palaniappan K."/>
            <person name="Land M."/>
            <person name="Hauser L."/>
            <person name="Brambilla E.M."/>
            <person name="Kotsyurbenko O."/>
            <person name="Rohde M."/>
            <person name="Tindall B.J."/>
            <person name="Abt B."/>
            <person name="Goker M."/>
            <person name="Detter J.C."/>
            <person name="Woyke T."/>
            <person name="Bristow J."/>
            <person name="Eisen J.A."/>
            <person name="Markowitz V."/>
            <person name="Hugenholtz P."/>
            <person name="Klenk H.P."/>
            <person name="Kyrpides N.C."/>
        </authorList>
    </citation>
    <scope>NUCLEOTIDE SEQUENCE [LARGE SCALE GENOMIC DNA]</scope>
    <source>
        <strain evidence="4">ATCC 51119 / DSM 12145 / JCM 21818 / LMG 10337 / NBRC 100064 / NCIMB 13643</strain>
    </source>
</reference>
<sequence length="533" mass="57329">MKKIVNFYFPFFIAAILFLAACEKSNYPGGTVSPIIPIYDLRTLHKGEDLTLSPDNMFGAEKISGVVVSDHSGGNMPAGLLVLQDKRRLQQLRGISVAIGDAASDYIPGDSVIIDVVGGILKRENGLLQIKNITSDKVQKIASGRPIPSNRVPSSYILADPDKYESTLVAIVKGGFDPLPSPADILSGEKPLNDGFDNITLHTEPTASFAHKNNLPIVGNFFGIIFSSIDKNGNRVPKHHLRTEQDVVSLSSVIEITPIIITGYMPDVLGGDGNYEYMQFMATKDIDFSVTPFSVVTTNNAGATNPTGFPSEGWATGSKATSGNSRTFKFNLTSGTVSKGEFFYVGGSAKVINGSGSTSIAQAKWIRAFNYTTTNGDGFGLKTEGLFANSGNASGFAVFEGITVNKDTKPIDVIFVKNGGSLYTAGPPAAGYRIANTDFYDVIDPISLKSQPYFNMGTNTINFNYPPDQGYFIKLGGTYNPRLGKWVKARTQSLILFTKQSVLADLEEPSQIDVISNGTVVRTDTIPVTTLKD</sequence>
<gene>
    <name evidence="3" type="ordered locus">Pedsa_2403</name>
</gene>
<evidence type="ECO:0000256" key="1">
    <source>
        <dbReference type="SAM" id="SignalP"/>
    </source>
</evidence>
<dbReference type="AlphaFoldDB" id="F0SE25"/>
<evidence type="ECO:0000313" key="3">
    <source>
        <dbReference type="EMBL" id="ADY52951.1"/>
    </source>
</evidence>
<dbReference type="Pfam" id="PF18942">
    <property type="entry name" value="DUF5689"/>
    <property type="match status" value="1"/>
</dbReference>
<reference evidence="4" key="2">
    <citation type="submission" date="2011-02" db="EMBL/GenBank/DDBJ databases">
        <title>The complete genome of Pedobacter saltans DSM 12145.</title>
        <authorList>
            <consortium name="US DOE Joint Genome Institute (JGI-PGF)"/>
            <person name="Lucas S."/>
            <person name="Copeland A."/>
            <person name="Lapidus A."/>
            <person name="Bruce D."/>
            <person name="Goodwin L."/>
            <person name="Pitluck S."/>
            <person name="Kyrpides N."/>
            <person name="Mavromatis K."/>
            <person name="Pagani I."/>
            <person name="Ivanova N."/>
            <person name="Ovchinnikova G."/>
            <person name="Lu M."/>
            <person name="Detter J.C."/>
            <person name="Han C."/>
            <person name="Land M."/>
            <person name="Hauser L."/>
            <person name="Markowitz V."/>
            <person name="Cheng J.-F."/>
            <person name="Hugenholtz P."/>
            <person name="Woyke T."/>
            <person name="Wu D."/>
            <person name="Tindall B."/>
            <person name="Pomrenke H.G."/>
            <person name="Brambilla E."/>
            <person name="Klenk H.-P."/>
            <person name="Eisen J.A."/>
        </authorList>
    </citation>
    <scope>NUCLEOTIDE SEQUENCE [LARGE SCALE GENOMIC DNA]</scope>
    <source>
        <strain evidence="4">ATCC 51119 / DSM 12145 / JCM 21818 / LMG 10337 / NBRC 100064 / NCIMB 13643</strain>
    </source>
</reference>
<dbReference type="eggNOG" id="COG3391">
    <property type="taxonomic scope" value="Bacteria"/>
</dbReference>
<dbReference type="InterPro" id="IPR043744">
    <property type="entry name" value="DUF5689"/>
</dbReference>